<protein>
    <submittedName>
        <fullName evidence="1">Uncharacterized protein</fullName>
    </submittedName>
</protein>
<accession>A0A5J4YW42</accession>
<organism evidence="1 2">
    <name type="scientific">Porphyridium purpureum</name>
    <name type="common">Red alga</name>
    <name type="synonym">Porphyridium cruentum</name>
    <dbReference type="NCBI Taxonomy" id="35688"/>
    <lineage>
        <taxon>Eukaryota</taxon>
        <taxon>Rhodophyta</taxon>
        <taxon>Bangiophyceae</taxon>
        <taxon>Porphyridiales</taxon>
        <taxon>Porphyridiaceae</taxon>
        <taxon>Porphyridium</taxon>
    </lineage>
</organism>
<keyword evidence="2" id="KW-1185">Reference proteome</keyword>
<name>A0A5J4YW42_PORPP</name>
<dbReference type="AlphaFoldDB" id="A0A5J4YW42"/>
<evidence type="ECO:0000313" key="1">
    <source>
        <dbReference type="EMBL" id="KAA8495140.1"/>
    </source>
</evidence>
<sequence>MSLDDVVGVEEQFYALGVARGAEQAELVSFRAGYMSGYERGAALNQELAFCRACARTWKAALRRRLAQTHGIEDAWMTRSFRALAALDTVLTEFDVLKTASEGNAAEPLAANVVFPPGFDVDGAMIQLRAQFRRASALLADSHVRVNETKVAAAPDSYL</sequence>
<proteinExistence type="predicted"/>
<evidence type="ECO:0000313" key="2">
    <source>
        <dbReference type="Proteomes" id="UP000324585"/>
    </source>
</evidence>
<comment type="caution">
    <text evidence="1">The sequence shown here is derived from an EMBL/GenBank/DDBJ whole genome shotgun (WGS) entry which is preliminary data.</text>
</comment>
<gene>
    <name evidence="1" type="ORF">FVE85_3381</name>
</gene>
<dbReference type="Proteomes" id="UP000324585">
    <property type="component" value="Unassembled WGS sequence"/>
</dbReference>
<dbReference type="EMBL" id="VRMN01000004">
    <property type="protein sequence ID" value="KAA8495140.1"/>
    <property type="molecule type" value="Genomic_DNA"/>
</dbReference>
<reference evidence="2" key="1">
    <citation type="journal article" date="2019" name="Nat. Commun.">
        <title>Expansion of phycobilisome linker gene families in mesophilic red algae.</title>
        <authorList>
            <person name="Lee J."/>
            <person name="Kim D."/>
            <person name="Bhattacharya D."/>
            <person name="Yoon H.S."/>
        </authorList>
    </citation>
    <scope>NUCLEOTIDE SEQUENCE [LARGE SCALE GENOMIC DNA]</scope>
    <source>
        <strain evidence="2">CCMP 1328</strain>
    </source>
</reference>